<evidence type="ECO:0000313" key="2">
    <source>
        <dbReference type="EMBL" id="KAG7405797.1"/>
    </source>
</evidence>
<gene>
    <name evidence="2" type="ORF">Forpi1262_v018331</name>
</gene>
<dbReference type="AlphaFoldDB" id="A0A8J5NR02"/>
<sequence length="258" mass="28407">MVNITLKILAGVTAFLAIANASPAEVVPSESDSIPQEFIDGVLAYFKAHPVNGTSKRDVGNALHKRVPADHGCDHADHWVERYCLSDVGPRQFEDECYDHGEMYNADGICPEYTYCSDVIEAGHAHDIICAPATPPREDNIGTKGQYGYRTIPRVGKQGVTELEKSIHLQEDIAGASVSGHVRSTDRTFIINPSNTLTANLHGFQLNVCKEDKRDKHHDSRSCKPTRRVDLKKGNTIDFTFGLLNGQSGILFYGILRS</sequence>
<proteinExistence type="predicted"/>
<accession>A0A8J5NR02</accession>
<name>A0A8J5NR02_FUSOX</name>
<keyword evidence="1" id="KW-0732">Signal</keyword>
<organism evidence="2 3">
    <name type="scientific">Fusarium oxysporum f. sp. raphani</name>
    <dbReference type="NCBI Taxonomy" id="96318"/>
    <lineage>
        <taxon>Eukaryota</taxon>
        <taxon>Fungi</taxon>
        <taxon>Dikarya</taxon>
        <taxon>Ascomycota</taxon>
        <taxon>Pezizomycotina</taxon>
        <taxon>Sordariomycetes</taxon>
        <taxon>Hypocreomycetidae</taxon>
        <taxon>Hypocreales</taxon>
        <taxon>Nectriaceae</taxon>
        <taxon>Fusarium</taxon>
        <taxon>Fusarium oxysporum species complex</taxon>
    </lineage>
</organism>
<dbReference type="Proteomes" id="UP000693942">
    <property type="component" value="Unassembled WGS sequence"/>
</dbReference>
<dbReference type="EMBL" id="JAELUR010000032">
    <property type="protein sequence ID" value="KAG7405797.1"/>
    <property type="molecule type" value="Genomic_DNA"/>
</dbReference>
<evidence type="ECO:0000256" key="1">
    <source>
        <dbReference type="SAM" id="SignalP"/>
    </source>
</evidence>
<comment type="caution">
    <text evidence="2">The sequence shown here is derived from an EMBL/GenBank/DDBJ whole genome shotgun (WGS) entry which is preliminary data.</text>
</comment>
<evidence type="ECO:0000313" key="3">
    <source>
        <dbReference type="Proteomes" id="UP000693942"/>
    </source>
</evidence>
<reference evidence="2" key="1">
    <citation type="submission" date="2021-04" db="EMBL/GenBank/DDBJ databases">
        <title>First draft genome resource for Brassicaceae pathogens Fusarium oxysporum f. sp. raphani and Fusarium oxysporum f. sp. rapae.</title>
        <authorList>
            <person name="Asai S."/>
        </authorList>
    </citation>
    <scope>NUCLEOTIDE SEQUENCE</scope>
    <source>
        <strain evidence="2">Tf1262</strain>
    </source>
</reference>
<feature type="signal peptide" evidence="1">
    <location>
        <begin position="1"/>
        <end position="21"/>
    </location>
</feature>
<feature type="chain" id="PRO_5035187402" evidence="1">
    <location>
        <begin position="22"/>
        <end position="258"/>
    </location>
</feature>
<protein>
    <submittedName>
        <fullName evidence="2">Uncharacterized protein</fullName>
    </submittedName>
</protein>